<evidence type="ECO:0000256" key="1">
    <source>
        <dbReference type="SAM" id="MobiDB-lite"/>
    </source>
</evidence>
<evidence type="ECO:0000313" key="2">
    <source>
        <dbReference type="EMBL" id="CAD8468252.1"/>
    </source>
</evidence>
<dbReference type="EMBL" id="HBEP01001912">
    <property type="protein sequence ID" value="CAD8468252.1"/>
    <property type="molecule type" value="Transcribed_RNA"/>
</dbReference>
<proteinExistence type="predicted"/>
<gene>
    <name evidence="2" type="ORF">PANT1444_LOCUS1076</name>
</gene>
<dbReference type="AlphaFoldDB" id="A0A7S0E032"/>
<accession>A0A7S0E032</accession>
<sequence length="192" mass="21327">MAEIMLVFKAFSVAKAGKDIIEFIAEQLKTVSCERMSTAKKRFEGLKNNIEAGKVDGGSEDQFVELTETLQKIENLLARYHNGIRHNRRHNDWQALQLLCAQQSSGWLAVKANPNLTDWSKSWADKPGNNPETGTAAKKKSGSRNALDYDPGQPGDDTVASFPMQLEDAQAEIVEKVQNALNLYFEMLPGPC</sequence>
<protein>
    <submittedName>
        <fullName evidence="2">Uncharacterized protein</fullName>
    </submittedName>
</protein>
<organism evidence="2">
    <name type="scientific">Phaeocystis antarctica</name>
    <dbReference type="NCBI Taxonomy" id="33657"/>
    <lineage>
        <taxon>Eukaryota</taxon>
        <taxon>Haptista</taxon>
        <taxon>Haptophyta</taxon>
        <taxon>Prymnesiophyceae</taxon>
        <taxon>Phaeocystales</taxon>
        <taxon>Phaeocystaceae</taxon>
        <taxon>Phaeocystis</taxon>
    </lineage>
</organism>
<reference evidence="2" key="1">
    <citation type="submission" date="2021-01" db="EMBL/GenBank/DDBJ databases">
        <authorList>
            <person name="Corre E."/>
            <person name="Pelletier E."/>
            <person name="Niang G."/>
            <person name="Scheremetjew M."/>
            <person name="Finn R."/>
            <person name="Kale V."/>
            <person name="Holt S."/>
            <person name="Cochrane G."/>
            <person name="Meng A."/>
            <person name="Brown T."/>
            <person name="Cohen L."/>
        </authorList>
    </citation>
    <scope>NUCLEOTIDE SEQUENCE</scope>
    <source>
        <strain evidence="2">CCMP1374</strain>
    </source>
</reference>
<name>A0A7S0E032_9EUKA</name>
<feature type="region of interest" description="Disordered" evidence="1">
    <location>
        <begin position="119"/>
        <end position="160"/>
    </location>
</feature>